<dbReference type="PANTHER" id="PTHR46091:SF3">
    <property type="entry name" value="AMINE OXIDASE DOMAIN-CONTAINING PROTEIN"/>
    <property type="match status" value="1"/>
</dbReference>
<feature type="transmembrane region" description="Helical" evidence="7">
    <location>
        <begin position="12"/>
        <end position="34"/>
    </location>
</feature>
<dbReference type="InterPro" id="IPR052206">
    <property type="entry name" value="Retinol_saturase"/>
</dbReference>
<evidence type="ECO:0000256" key="4">
    <source>
        <dbReference type="ARBA" id="ARBA00022827"/>
    </source>
</evidence>
<dbReference type="RefSeq" id="XP_055861401.1">
    <property type="nucleotide sequence ID" value="XM_056005426.1"/>
</dbReference>
<dbReference type="OMA" id="DYIYPKG"/>
<dbReference type="InterPro" id="IPR036188">
    <property type="entry name" value="FAD/NAD-bd_sf"/>
</dbReference>
<evidence type="ECO:0000256" key="5">
    <source>
        <dbReference type="ARBA" id="ARBA00022857"/>
    </source>
</evidence>
<keyword evidence="8" id="KW-1185">Reference proteome</keyword>
<dbReference type="PRINTS" id="PR00411">
    <property type="entry name" value="PNDRDTASEI"/>
</dbReference>
<name>A0A9W2YFF8_BIOGL</name>
<keyword evidence="5" id="KW-0521">NADP</keyword>
<accession>A0A9W2YFF8</accession>
<sequence>MISFLSNIFLNPWFLVGGFIFYILLYIISSYFLGETKGKNPLAKDYRLPPEPGVIDAKARNAVLKQRFKASQVPEKLDVIVIGSGAGGLTAAVLLSRAGLKVLVLEQHDQAGGCCHTFVEKGFEFDTGIHYIGDLQDGTIDRTLLDQLTCGQLRWAPLDDEFDQIVVGSSDKAKIYKLKSGAERYVQQLIDMFPGEEKAILKFMELVKDAAPTMFWYSLLKILPRRIAQFLVYSGLYKLVLKCYRKGYIDTSLQQVLDRLTNNKELKLVLAYLCPDYGVLPKDVPFLLHAAVTDHFAEGAFYPVGGSSEIAFHMIKSIEKTGGKVLVQAPVTKILCDGKGRTYGVQVGKNSSEIYAKYIISDAGVVNTFNALLPEAVAKSSFIYPTIAKVGPSVSFLTTFIGFEGSSSDLKLPASNIWVYATEDIGEALDKYLSMNPEDIENIKIPFGFISFPSAKDPEWEKKYPGKSSALIITLAKWEWFSKWKDEKVSHRGDHYERIKDIIGRQMWQQCLDLFPQLDGKKVYLEVGTPVSNQYYLACPQGEMYGLDQGKQRFSADAAWRLRMDTDISGLFITGQDSLSCGFSATVLSGLFCASKILNQSLYSELLKLRKTIIKADRSKT</sequence>
<gene>
    <name evidence="9" type="primary">LOC129921972</name>
</gene>
<evidence type="ECO:0000256" key="7">
    <source>
        <dbReference type="SAM" id="Phobius"/>
    </source>
</evidence>
<keyword evidence="3" id="KW-0732">Signal</keyword>
<keyword evidence="7" id="KW-1133">Transmembrane helix</keyword>
<keyword evidence="7" id="KW-0812">Transmembrane</keyword>
<evidence type="ECO:0000256" key="2">
    <source>
        <dbReference type="ARBA" id="ARBA00022630"/>
    </source>
</evidence>
<protein>
    <submittedName>
        <fullName evidence="9">All-trans-retinol 13,14-reductase-like</fullName>
    </submittedName>
</protein>
<evidence type="ECO:0000256" key="1">
    <source>
        <dbReference type="ARBA" id="ARBA00005855"/>
    </source>
</evidence>
<dbReference type="OrthoDB" id="38045at2759"/>
<keyword evidence="4" id="KW-0274">FAD</keyword>
<reference evidence="9" key="1">
    <citation type="submission" date="2025-08" db="UniProtKB">
        <authorList>
            <consortium name="RefSeq"/>
        </authorList>
    </citation>
    <scope>IDENTIFICATION</scope>
</reference>
<evidence type="ECO:0000313" key="8">
    <source>
        <dbReference type="Proteomes" id="UP001165740"/>
    </source>
</evidence>
<evidence type="ECO:0000256" key="3">
    <source>
        <dbReference type="ARBA" id="ARBA00022729"/>
    </source>
</evidence>
<organism evidence="8 9">
    <name type="scientific">Biomphalaria glabrata</name>
    <name type="common">Bloodfluke planorb</name>
    <name type="synonym">Freshwater snail</name>
    <dbReference type="NCBI Taxonomy" id="6526"/>
    <lineage>
        <taxon>Eukaryota</taxon>
        <taxon>Metazoa</taxon>
        <taxon>Spiralia</taxon>
        <taxon>Lophotrochozoa</taxon>
        <taxon>Mollusca</taxon>
        <taxon>Gastropoda</taxon>
        <taxon>Heterobranchia</taxon>
        <taxon>Euthyneura</taxon>
        <taxon>Panpulmonata</taxon>
        <taxon>Hygrophila</taxon>
        <taxon>Lymnaeoidea</taxon>
        <taxon>Planorbidae</taxon>
        <taxon>Biomphalaria</taxon>
    </lineage>
</organism>
<dbReference type="SUPFAM" id="SSF51905">
    <property type="entry name" value="FAD/NAD(P)-binding domain"/>
    <property type="match status" value="1"/>
</dbReference>
<keyword evidence="7" id="KW-0472">Membrane</keyword>
<evidence type="ECO:0000313" key="9">
    <source>
        <dbReference type="RefSeq" id="XP_055861401.1"/>
    </source>
</evidence>
<proteinExistence type="inferred from homology"/>
<dbReference type="AlphaFoldDB" id="A0A9W2YFF8"/>
<keyword evidence="6" id="KW-0520">NAD</keyword>
<dbReference type="Pfam" id="PF13450">
    <property type="entry name" value="NAD_binding_8"/>
    <property type="match status" value="1"/>
</dbReference>
<dbReference type="Proteomes" id="UP001165740">
    <property type="component" value="Chromosome 12"/>
</dbReference>
<dbReference type="GeneID" id="129921972"/>
<comment type="similarity">
    <text evidence="1">Belongs to the carotenoid/retinoid oxidoreductase family. CrtISO subfamily.</text>
</comment>
<evidence type="ECO:0000256" key="6">
    <source>
        <dbReference type="ARBA" id="ARBA00023027"/>
    </source>
</evidence>
<keyword evidence="2" id="KW-0285">Flavoprotein</keyword>
<dbReference type="Gene3D" id="3.50.50.60">
    <property type="entry name" value="FAD/NAD(P)-binding domain"/>
    <property type="match status" value="2"/>
</dbReference>
<dbReference type="PANTHER" id="PTHR46091">
    <property type="entry name" value="BLR7054 PROTEIN"/>
    <property type="match status" value="1"/>
</dbReference>